<keyword evidence="4" id="KW-1185">Reference proteome</keyword>
<sequence length="93" mass="9595">MSTPPRQTSPLAIVSLVSGILGWSVLPWLGSIVAIVTGHLARGEIGRSPERLEGGGLALAGLILGYSMLILTVLGLAFVFFVLGGLVWLGING</sequence>
<evidence type="ECO:0000259" key="2">
    <source>
        <dbReference type="Pfam" id="PF13828"/>
    </source>
</evidence>
<accession>A0A5C5U702</accession>
<dbReference type="Proteomes" id="UP000315949">
    <property type="component" value="Unassembled WGS sequence"/>
</dbReference>
<reference evidence="3 4" key="1">
    <citation type="submission" date="2019-07" db="EMBL/GenBank/DDBJ databases">
        <title>Luteimonas sp. YD-1 nov., isolated from acidic soil.</title>
        <authorList>
            <person name="Zhou J."/>
        </authorList>
    </citation>
    <scope>NUCLEOTIDE SEQUENCE [LARGE SCALE GENOMIC DNA]</scope>
    <source>
        <strain evidence="3 4">YD-1</strain>
    </source>
</reference>
<dbReference type="RefSeq" id="WP_146309801.1">
    <property type="nucleotide sequence ID" value="NZ_VOHE01000001.1"/>
</dbReference>
<proteinExistence type="predicted"/>
<gene>
    <name evidence="3" type="ORF">FQY79_00635</name>
</gene>
<organism evidence="3 4">
    <name type="scientific">Luteimonas wenzhouensis</name>
    <dbReference type="NCBI Taxonomy" id="2599615"/>
    <lineage>
        <taxon>Bacteria</taxon>
        <taxon>Pseudomonadati</taxon>
        <taxon>Pseudomonadota</taxon>
        <taxon>Gammaproteobacteria</taxon>
        <taxon>Lysobacterales</taxon>
        <taxon>Lysobacteraceae</taxon>
        <taxon>Luteimonas</taxon>
    </lineage>
</organism>
<comment type="caution">
    <text evidence="3">The sequence shown here is derived from an EMBL/GenBank/DDBJ whole genome shotgun (WGS) entry which is preliminary data.</text>
</comment>
<dbReference type="InterPro" id="IPR025241">
    <property type="entry name" value="DUF4190"/>
</dbReference>
<feature type="transmembrane region" description="Helical" evidence="1">
    <location>
        <begin position="12"/>
        <end position="36"/>
    </location>
</feature>
<feature type="transmembrane region" description="Helical" evidence="1">
    <location>
        <begin position="57"/>
        <end position="90"/>
    </location>
</feature>
<dbReference type="EMBL" id="VOHE01000001">
    <property type="protein sequence ID" value="TWT21676.1"/>
    <property type="molecule type" value="Genomic_DNA"/>
</dbReference>
<keyword evidence="1" id="KW-1133">Transmembrane helix</keyword>
<dbReference type="OrthoDB" id="6183992at2"/>
<name>A0A5C5U702_9GAMM</name>
<keyword evidence="1" id="KW-0812">Transmembrane</keyword>
<dbReference type="AlphaFoldDB" id="A0A5C5U702"/>
<evidence type="ECO:0000313" key="4">
    <source>
        <dbReference type="Proteomes" id="UP000315949"/>
    </source>
</evidence>
<evidence type="ECO:0000256" key="1">
    <source>
        <dbReference type="SAM" id="Phobius"/>
    </source>
</evidence>
<protein>
    <submittedName>
        <fullName evidence="3">DUF4190 domain-containing protein</fullName>
    </submittedName>
</protein>
<evidence type="ECO:0000313" key="3">
    <source>
        <dbReference type="EMBL" id="TWT21676.1"/>
    </source>
</evidence>
<keyword evidence="1" id="KW-0472">Membrane</keyword>
<dbReference type="Pfam" id="PF13828">
    <property type="entry name" value="DUF4190"/>
    <property type="match status" value="1"/>
</dbReference>
<feature type="domain" description="DUF4190" evidence="2">
    <location>
        <begin position="11"/>
        <end position="74"/>
    </location>
</feature>